<proteinExistence type="inferred from homology"/>
<gene>
    <name evidence="8" type="ORF">TTHT_0920</name>
</gene>
<feature type="chain" id="PRO_5032869355" evidence="6">
    <location>
        <begin position="20"/>
        <end position="690"/>
    </location>
</feature>
<dbReference type="InterPro" id="IPR015943">
    <property type="entry name" value="WD40/YVTN_repeat-like_dom_sf"/>
</dbReference>
<organism evidence="8 9">
    <name type="scientific">Thermotomaculum hydrothermale</name>
    <dbReference type="NCBI Taxonomy" id="981385"/>
    <lineage>
        <taxon>Bacteria</taxon>
        <taxon>Pseudomonadati</taxon>
        <taxon>Acidobacteriota</taxon>
        <taxon>Holophagae</taxon>
        <taxon>Thermotomaculales</taxon>
        <taxon>Thermotomaculaceae</taxon>
        <taxon>Thermotomaculum</taxon>
    </lineage>
</organism>
<evidence type="ECO:0000256" key="4">
    <source>
        <dbReference type="ARBA" id="ARBA00022801"/>
    </source>
</evidence>
<dbReference type="Pfam" id="PF00326">
    <property type="entry name" value="Peptidase_S9"/>
    <property type="match status" value="1"/>
</dbReference>
<name>A0A7R6SZ56_9BACT</name>
<keyword evidence="5" id="KW-0720">Serine protease</keyword>
<dbReference type="InterPro" id="IPR011659">
    <property type="entry name" value="WD40"/>
</dbReference>
<dbReference type="InterPro" id="IPR011042">
    <property type="entry name" value="6-blade_b-propeller_TolB-like"/>
</dbReference>
<dbReference type="PANTHER" id="PTHR42776">
    <property type="entry name" value="SERINE PEPTIDASE S9 FAMILY MEMBER"/>
    <property type="match status" value="1"/>
</dbReference>
<keyword evidence="9" id="KW-1185">Reference proteome</keyword>
<dbReference type="InterPro" id="IPR029058">
    <property type="entry name" value="AB_hydrolase_fold"/>
</dbReference>
<sequence length="690" mass="79192">MKKIALLLFILITLSPAFAGDRVQKRAFTLDDLYSLKNISGLTKSYDGNLVVFSVSKADYKKGKSSSNIFLLNVITGAIKQLTRGENKNFSPEFSKSGKFLYFLSSREKGIQVWRIPLDGGEAERLTDFSMGVDNFKVIDDNTIVFSTYVFPEAGADSKKNKELQDKMDKNPVQAHYGDKLLFRHWTSYRDFKYSHLIRYNISKKKYSAITKGKADYPAFWEDFDISPDGKFLIVTVKDVPDPAESTNDDLVLIDLKNGTEKNLTKDNPAYDGNPQFSPDGRYIAYRLQKVPGYESDRFRLAVYDTKTGKKKILTEKVDNWVNSFKWANSKTIYFTVMERGYTPICSVNVESGKIKKVFEKVYVREFVPVKSGVLANISSVGKPYDIYKLSFKNKTKTRVTFFNKKIEDNVDIRPAEQVWVKGADGAKIHLFIVKPHNFDPNKKYPLILNVHGGPQYMWADSFRGDWQVYPGAGYIVAFPNPHGSTGYGQEFTKAISKDYTGKVMEDIEKVTQYLEKLPYVDKDRMGAMGWSWGGYAMMWLEGHNKHFKCLVAMMGLYDLPSWYGSTEELWFPNYDCGGAPWENPEYYKKSTPSNYVKNFKTPCLVITGERDYRVPYTQSIQFFTALQKRGVPSEIIIFKNDGHWPDPVKSMPLYYNAHLEWFNKWLKGGKAPYNSVDMIRGLAYEEKDK</sequence>
<dbReference type="SUPFAM" id="SSF82171">
    <property type="entry name" value="DPP6 N-terminal domain-like"/>
    <property type="match status" value="1"/>
</dbReference>
<dbReference type="GO" id="GO:0004252">
    <property type="term" value="F:serine-type endopeptidase activity"/>
    <property type="evidence" value="ECO:0007669"/>
    <property type="project" value="TreeGrafter"/>
</dbReference>
<dbReference type="InterPro" id="IPR001375">
    <property type="entry name" value="Peptidase_S9_cat"/>
</dbReference>
<reference evidence="8 9" key="1">
    <citation type="journal article" date="2012" name="Extremophiles">
        <title>Thermotomaculum hydrothermale gen. nov., sp. nov., a novel heterotrophic thermophile within the phylum Acidobacteria from a deep-sea hydrothermal vent chimney in the Southern Okinawa Trough.</title>
        <authorList>
            <person name="Izumi H."/>
            <person name="Nunoura T."/>
            <person name="Miyazaki M."/>
            <person name="Mino S."/>
            <person name="Toki T."/>
            <person name="Takai K."/>
            <person name="Sako Y."/>
            <person name="Sawabe T."/>
            <person name="Nakagawa S."/>
        </authorList>
    </citation>
    <scope>NUCLEOTIDE SEQUENCE [LARGE SCALE GENOMIC DNA]</scope>
    <source>
        <strain evidence="8 9">AC55</strain>
    </source>
</reference>
<keyword evidence="4" id="KW-0378">Hydrolase</keyword>
<evidence type="ECO:0000313" key="8">
    <source>
        <dbReference type="EMBL" id="BBB32475.1"/>
    </source>
</evidence>
<dbReference type="EMBL" id="AP017470">
    <property type="protein sequence ID" value="BBB32475.1"/>
    <property type="molecule type" value="Genomic_DNA"/>
</dbReference>
<dbReference type="Gene3D" id="3.40.50.1820">
    <property type="entry name" value="alpha/beta hydrolase"/>
    <property type="match status" value="1"/>
</dbReference>
<dbReference type="Gene3D" id="2.120.10.30">
    <property type="entry name" value="TolB, C-terminal domain"/>
    <property type="match status" value="1"/>
</dbReference>
<dbReference type="PANTHER" id="PTHR42776:SF13">
    <property type="entry name" value="DIPEPTIDYL-PEPTIDASE 5"/>
    <property type="match status" value="1"/>
</dbReference>
<dbReference type="KEGG" id="thyd:TTHT_0920"/>
<accession>A0A7R6SZ56</accession>
<dbReference type="Pfam" id="PF07676">
    <property type="entry name" value="PD40"/>
    <property type="match status" value="2"/>
</dbReference>
<dbReference type="FunFam" id="3.40.50.1820:FF:000028">
    <property type="entry name" value="S9 family peptidase"/>
    <property type="match status" value="1"/>
</dbReference>
<evidence type="ECO:0000256" key="3">
    <source>
        <dbReference type="ARBA" id="ARBA00022729"/>
    </source>
</evidence>
<dbReference type="Gene3D" id="2.130.10.10">
    <property type="entry name" value="YVTN repeat-like/Quinoprotein amine dehydrogenase"/>
    <property type="match status" value="1"/>
</dbReference>
<evidence type="ECO:0000256" key="2">
    <source>
        <dbReference type="ARBA" id="ARBA00022670"/>
    </source>
</evidence>
<dbReference type="Proteomes" id="UP000595564">
    <property type="component" value="Chromosome"/>
</dbReference>
<keyword evidence="3 6" id="KW-0732">Signal</keyword>
<feature type="signal peptide" evidence="6">
    <location>
        <begin position="1"/>
        <end position="19"/>
    </location>
</feature>
<comment type="similarity">
    <text evidence="1">Belongs to the peptidase S9C family.</text>
</comment>
<keyword evidence="2" id="KW-0645">Protease</keyword>
<protein>
    <submittedName>
        <fullName evidence="8">Peptidase S9 prolyl oligopeptidase</fullName>
    </submittedName>
</protein>
<dbReference type="SUPFAM" id="SSF53474">
    <property type="entry name" value="alpha/beta-Hydrolases"/>
    <property type="match status" value="1"/>
</dbReference>
<dbReference type="RefSeq" id="WP_201328826.1">
    <property type="nucleotide sequence ID" value="NZ_AP017470.1"/>
</dbReference>
<evidence type="ECO:0000313" key="9">
    <source>
        <dbReference type="Proteomes" id="UP000595564"/>
    </source>
</evidence>
<dbReference type="AlphaFoldDB" id="A0A7R6SZ56"/>
<evidence type="ECO:0000259" key="7">
    <source>
        <dbReference type="Pfam" id="PF00326"/>
    </source>
</evidence>
<dbReference type="GO" id="GO:0006508">
    <property type="term" value="P:proteolysis"/>
    <property type="evidence" value="ECO:0007669"/>
    <property type="project" value="UniProtKB-KW"/>
</dbReference>
<evidence type="ECO:0000256" key="1">
    <source>
        <dbReference type="ARBA" id="ARBA00010040"/>
    </source>
</evidence>
<evidence type="ECO:0000256" key="5">
    <source>
        <dbReference type="ARBA" id="ARBA00022825"/>
    </source>
</evidence>
<feature type="domain" description="Peptidase S9 prolyl oligopeptidase catalytic" evidence="7">
    <location>
        <begin position="463"/>
        <end position="669"/>
    </location>
</feature>
<evidence type="ECO:0000256" key="6">
    <source>
        <dbReference type="SAM" id="SignalP"/>
    </source>
</evidence>